<dbReference type="AlphaFoldDB" id="A0A8J6J919"/>
<gene>
    <name evidence="3" type="ORF">H8S57_15170</name>
</gene>
<comment type="caution">
    <text evidence="3">The sequence shown here is derived from an EMBL/GenBank/DDBJ whole genome shotgun (WGS) entry which is preliminary data.</text>
</comment>
<dbReference type="Proteomes" id="UP000661435">
    <property type="component" value="Unassembled WGS sequence"/>
</dbReference>
<evidence type="ECO:0000256" key="1">
    <source>
        <dbReference type="SAM" id="Coils"/>
    </source>
</evidence>
<name>A0A8J6J919_9FIRM</name>
<keyword evidence="4" id="KW-1185">Reference proteome</keyword>
<proteinExistence type="predicted"/>
<dbReference type="Pfam" id="PF06810">
    <property type="entry name" value="Phage_scaffold"/>
    <property type="match status" value="1"/>
</dbReference>
<keyword evidence="1" id="KW-0175">Coiled coil</keyword>
<dbReference type="EMBL" id="JACOPP010000035">
    <property type="protein sequence ID" value="MBC5735056.1"/>
    <property type="molecule type" value="Genomic_DNA"/>
</dbReference>
<dbReference type="InterPro" id="IPR009636">
    <property type="entry name" value="SCAF"/>
</dbReference>
<protein>
    <submittedName>
        <fullName evidence="3">Phage scaffolding protein</fullName>
    </submittedName>
</protein>
<evidence type="ECO:0000256" key="2">
    <source>
        <dbReference type="SAM" id="MobiDB-lite"/>
    </source>
</evidence>
<evidence type="ECO:0000313" key="3">
    <source>
        <dbReference type="EMBL" id="MBC5735056.1"/>
    </source>
</evidence>
<accession>A0A8J6J919</accession>
<reference evidence="3" key="1">
    <citation type="submission" date="2020-08" db="EMBL/GenBank/DDBJ databases">
        <title>Genome public.</title>
        <authorList>
            <person name="Liu C."/>
            <person name="Sun Q."/>
        </authorList>
    </citation>
    <scope>NUCLEOTIDE SEQUENCE</scope>
    <source>
        <strain evidence="3">NSJ-51</strain>
    </source>
</reference>
<organism evidence="3 4">
    <name type="scientific">Lawsonibacter hominis</name>
    <dbReference type="NCBI Taxonomy" id="2763053"/>
    <lineage>
        <taxon>Bacteria</taxon>
        <taxon>Bacillati</taxon>
        <taxon>Bacillota</taxon>
        <taxon>Clostridia</taxon>
        <taxon>Eubacteriales</taxon>
        <taxon>Oscillospiraceae</taxon>
        <taxon>Lawsonibacter</taxon>
    </lineage>
</organism>
<sequence>MKREFLQNLKVGEQPLPKEVIDAIMGENGADIEAAKKPFADYETIKQRLEDANKTIEEFKGMDVDGIKKAADEWKEKAEKAERDAAAKIAEMEFNGLLSSAITSAKGKSVKAILGELADQMDALRASKNQKADIKSALEALKKDNGYLFDDGPTPSPYAPGPGRDPITPQEPTSLAGALREKYNTKG</sequence>
<evidence type="ECO:0000313" key="4">
    <source>
        <dbReference type="Proteomes" id="UP000661435"/>
    </source>
</evidence>
<dbReference type="RefSeq" id="WP_186908847.1">
    <property type="nucleotide sequence ID" value="NZ_JACOPP010000035.1"/>
</dbReference>
<feature type="coiled-coil region" evidence="1">
    <location>
        <begin position="42"/>
        <end position="91"/>
    </location>
</feature>
<feature type="region of interest" description="Disordered" evidence="2">
    <location>
        <begin position="145"/>
        <end position="187"/>
    </location>
</feature>